<dbReference type="PROSITE" id="PS50088">
    <property type="entry name" value="ANK_REPEAT"/>
    <property type="match status" value="1"/>
</dbReference>
<dbReference type="EMBL" id="KK583568">
    <property type="protein sequence ID" value="KDO17788.1"/>
    <property type="molecule type" value="Genomic_DNA"/>
</dbReference>
<reference evidence="5 6" key="1">
    <citation type="journal article" date="2013" name="PLoS Genet.">
        <title>Distinctive expansion of potential virulence genes in the genome of the oomycete fish pathogen Saprolegnia parasitica.</title>
        <authorList>
            <person name="Jiang R.H."/>
            <person name="de Bruijn I."/>
            <person name="Haas B.J."/>
            <person name="Belmonte R."/>
            <person name="Lobach L."/>
            <person name="Christie J."/>
            <person name="van den Ackerveken G."/>
            <person name="Bottin A."/>
            <person name="Bulone V."/>
            <person name="Diaz-Moreno S.M."/>
            <person name="Dumas B."/>
            <person name="Fan L."/>
            <person name="Gaulin E."/>
            <person name="Govers F."/>
            <person name="Grenville-Briggs L.J."/>
            <person name="Horner N.R."/>
            <person name="Levin J.Z."/>
            <person name="Mammella M."/>
            <person name="Meijer H.J."/>
            <person name="Morris P."/>
            <person name="Nusbaum C."/>
            <person name="Oome S."/>
            <person name="Phillips A.J."/>
            <person name="van Rooyen D."/>
            <person name="Rzeszutek E."/>
            <person name="Saraiva M."/>
            <person name="Secombes C.J."/>
            <person name="Seidl M.F."/>
            <person name="Snel B."/>
            <person name="Stassen J.H."/>
            <person name="Sykes S."/>
            <person name="Tripathy S."/>
            <person name="van den Berg H."/>
            <person name="Vega-Arreguin J.C."/>
            <person name="Wawra S."/>
            <person name="Young S.K."/>
            <person name="Zeng Q."/>
            <person name="Dieguez-Uribeondo J."/>
            <person name="Russ C."/>
            <person name="Tyler B.M."/>
            <person name="van West P."/>
        </authorList>
    </citation>
    <scope>NUCLEOTIDE SEQUENCE [LARGE SCALE GENOMIC DNA]</scope>
    <source>
        <strain evidence="5 6">CBS 223.65</strain>
    </source>
</reference>
<dbReference type="SUPFAM" id="SSF48403">
    <property type="entry name" value="Ankyrin repeat"/>
    <property type="match status" value="1"/>
</dbReference>
<dbReference type="SMART" id="SM00248">
    <property type="entry name" value="ANK"/>
    <property type="match status" value="3"/>
</dbReference>
<keyword evidence="4" id="KW-0732">Signal</keyword>
<keyword evidence="2 3" id="KW-0040">ANK repeat</keyword>
<dbReference type="PROSITE" id="PS50297">
    <property type="entry name" value="ANK_REP_REGION"/>
    <property type="match status" value="1"/>
</dbReference>
<gene>
    <name evidence="5" type="ORF">SPRG_16808</name>
</gene>
<feature type="signal peptide" evidence="4">
    <location>
        <begin position="1"/>
        <end position="15"/>
    </location>
</feature>
<dbReference type="STRING" id="695850.A0A067BI13"/>
<dbReference type="PANTHER" id="PTHR24198:SF165">
    <property type="entry name" value="ANKYRIN REPEAT-CONTAINING PROTEIN-RELATED"/>
    <property type="match status" value="1"/>
</dbReference>
<keyword evidence="1" id="KW-0677">Repeat</keyword>
<feature type="repeat" description="ANK" evidence="3">
    <location>
        <begin position="181"/>
        <end position="213"/>
    </location>
</feature>
<evidence type="ECO:0000313" key="6">
    <source>
        <dbReference type="Proteomes" id="UP000030745"/>
    </source>
</evidence>
<name>A0A067BI13_SAPPC</name>
<evidence type="ECO:0000256" key="2">
    <source>
        <dbReference type="ARBA" id="ARBA00023043"/>
    </source>
</evidence>
<evidence type="ECO:0000256" key="3">
    <source>
        <dbReference type="PROSITE-ProRule" id="PRU00023"/>
    </source>
</evidence>
<keyword evidence="6" id="KW-1185">Reference proteome</keyword>
<dbReference type="Gene3D" id="1.25.40.20">
    <property type="entry name" value="Ankyrin repeat-containing domain"/>
    <property type="match status" value="1"/>
</dbReference>
<proteinExistence type="predicted"/>
<accession>A0A067BI13</accession>
<dbReference type="Proteomes" id="UP000030745">
    <property type="component" value="Unassembled WGS sequence"/>
</dbReference>
<dbReference type="GeneID" id="24138399"/>
<feature type="chain" id="PRO_5012881411" evidence="4">
    <location>
        <begin position="16"/>
        <end position="229"/>
    </location>
</feature>
<dbReference type="VEuPathDB" id="FungiDB:SPRG_16808"/>
<organism evidence="5 6">
    <name type="scientific">Saprolegnia parasitica (strain CBS 223.65)</name>
    <dbReference type="NCBI Taxonomy" id="695850"/>
    <lineage>
        <taxon>Eukaryota</taxon>
        <taxon>Sar</taxon>
        <taxon>Stramenopiles</taxon>
        <taxon>Oomycota</taxon>
        <taxon>Saprolegniomycetes</taxon>
        <taxon>Saprolegniales</taxon>
        <taxon>Saprolegniaceae</taxon>
        <taxon>Saprolegnia</taxon>
    </lineage>
</organism>
<sequence length="229" mass="24975">MFFARLLALWRSARAYDTLPAKSPFSYATSSSNDDGGIVDDGDATMVSLLKEGNVPVVLHRLQHRTYTLQDLSAIENGDSVLSYACELGRLDIVTLLLDTTPFTSIPEYAQYILRSITRAMHADHVSVLKLLLARIPDIIHLTAKLEGGGSLLHYAALYSATDVVAWLLPLVGDVDRTDDEGNTPLHIAARHNNTSVITLLLKAGADIDARNKVVTCLPNTMHTADSNH</sequence>
<dbReference type="KEGG" id="spar:SPRG_16808"/>
<dbReference type="PANTHER" id="PTHR24198">
    <property type="entry name" value="ANKYRIN REPEAT AND PROTEIN KINASE DOMAIN-CONTAINING PROTEIN"/>
    <property type="match status" value="1"/>
</dbReference>
<evidence type="ECO:0000256" key="1">
    <source>
        <dbReference type="ARBA" id="ARBA00022737"/>
    </source>
</evidence>
<dbReference type="OrthoDB" id="194358at2759"/>
<protein>
    <submittedName>
        <fullName evidence="5">Uncharacterized protein</fullName>
    </submittedName>
</protein>
<dbReference type="InterPro" id="IPR036770">
    <property type="entry name" value="Ankyrin_rpt-contain_sf"/>
</dbReference>
<dbReference type="Pfam" id="PF12796">
    <property type="entry name" value="Ank_2"/>
    <property type="match status" value="1"/>
</dbReference>
<dbReference type="AlphaFoldDB" id="A0A067BI13"/>
<evidence type="ECO:0000256" key="4">
    <source>
        <dbReference type="SAM" id="SignalP"/>
    </source>
</evidence>
<evidence type="ECO:0000313" key="5">
    <source>
        <dbReference type="EMBL" id="KDO17788.1"/>
    </source>
</evidence>
<dbReference type="OMA" id="RAMHADH"/>
<dbReference type="RefSeq" id="XP_012211504.1">
    <property type="nucleotide sequence ID" value="XM_012356114.1"/>
</dbReference>
<dbReference type="InterPro" id="IPR002110">
    <property type="entry name" value="Ankyrin_rpt"/>
</dbReference>